<sequence length="72" mass="7588">MGFEGGMLKLLTAGMGPVNSGLALLFEVFSMSVLRLVAAGYLWYYGRLATASAKAQTELGLDSGNKLTKKDG</sequence>
<proteinExistence type="predicted"/>
<name>A0A0G4HVI6_9ALVE</name>
<evidence type="ECO:0000313" key="2">
    <source>
        <dbReference type="EMBL" id="CEM48429.1"/>
    </source>
</evidence>
<keyword evidence="1" id="KW-1133">Transmembrane helix</keyword>
<evidence type="ECO:0000256" key="1">
    <source>
        <dbReference type="SAM" id="Phobius"/>
    </source>
</evidence>
<keyword evidence="1" id="KW-0472">Membrane</keyword>
<reference evidence="2" key="1">
    <citation type="submission" date="2014-11" db="EMBL/GenBank/DDBJ databases">
        <authorList>
            <person name="Otto D Thomas"/>
            <person name="Naeem Raeece"/>
        </authorList>
    </citation>
    <scope>NUCLEOTIDE SEQUENCE</scope>
</reference>
<keyword evidence="1" id="KW-0812">Transmembrane</keyword>
<accession>A0A0G4HVI6</accession>
<gene>
    <name evidence="2" type="ORF">Cvel_32223</name>
</gene>
<dbReference type="EMBL" id="CDMZ01004032">
    <property type="protein sequence ID" value="CEM48429.1"/>
    <property type="molecule type" value="Genomic_DNA"/>
</dbReference>
<dbReference type="AlphaFoldDB" id="A0A0G4HVI6"/>
<protein>
    <submittedName>
        <fullName evidence="2">Uncharacterized protein</fullName>
    </submittedName>
</protein>
<feature type="transmembrane region" description="Helical" evidence="1">
    <location>
        <begin position="20"/>
        <end position="44"/>
    </location>
</feature>
<organism evidence="2">
    <name type="scientific">Chromera velia CCMP2878</name>
    <dbReference type="NCBI Taxonomy" id="1169474"/>
    <lineage>
        <taxon>Eukaryota</taxon>
        <taxon>Sar</taxon>
        <taxon>Alveolata</taxon>
        <taxon>Colpodellida</taxon>
        <taxon>Chromeraceae</taxon>
        <taxon>Chromera</taxon>
    </lineage>
</organism>
<dbReference type="VEuPathDB" id="CryptoDB:Cvel_32223"/>